<comment type="function">
    <text evidence="3">PPIases accelerate the folding of proteins. It catalyzes the cis-trans isomerization of proline imidic peptide bonds in oligopeptides.</text>
</comment>
<comment type="similarity">
    <text evidence="3">Belongs to the cyclophilin-type PPIase family.</text>
</comment>
<dbReference type="Gene3D" id="1.10.1330.10">
    <property type="entry name" value="Dockerin domain"/>
    <property type="match status" value="1"/>
</dbReference>
<evidence type="ECO:0000259" key="5">
    <source>
        <dbReference type="PROSITE" id="PS51766"/>
    </source>
</evidence>
<dbReference type="SUPFAM" id="SSF50891">
    <property type="entry name" value="Cyclophilin-like"/>
    <property type="match status" value="1"/>
</dbReference>
<evidence type="ECO:0000313" key="6">
    <source>
        <dbReference type="EMBL" id="BBO35890.1"/>
    </source>
</evidence>
<dbReference type="GO" id="GO:0004553">
    <property type="term" value="F:hydrolase activity, hydrolyzing O-glycosyl compounds"/>
    <property type="evidence" value="ECO:0007669"/>
    <property type="project" value="InterPro"/>
</dbReference>
<dbReference type="PROSITE" id="PS51766">
    <property type="entry name" value="DOCKERIN"/>
    <property type="match status" value="1"/>
</dbReference>
<dbReference type="SUPFAM" id="SSF63446">
    <property type="entry name" value="Type I dockerin domain"/>
    <property type="match status" value="1"/>
</dbReference>
<dbReference type="InterPro" id="IPR029000">
    <property type="entry name" value="Cyclophilin-like_dom_sf"/>
</dbReference>
<dbReference type="InterPro" id="IPR002105">
    <property type="entry name" value="Dockerin_1_rpt"/>
</dbReference>
<dbReference type="PRINTS" id="PR00153">
    <property type="entry name" value="CSAPPISMRASE"/>
</dbReference>
<dbReference type="InterPro" id="IPR044665">
    <property type="entry name" value="E_coli_cyclophilin_A-like"/>
</dbReference>
<dbReference type="InterPro" id="IPR002130">
    <property type="entry name" value="Cyclophilin-type_PPIase_dom"/>
</dbReference>
<reference evidence="7" key="1">
    <citation type="submission" date="2019-10" db="EMBL/GenBank/DDBJ databases">
        <title>Lacipirellula parvula gen. nov., sp. nov., representing a lineage of planctomycetes widespread in freshwater anoxic habitats, and description of the family Lacipirellulaceae.</title>
        <authorList>
            <person name="Dedysh S.N."/>
            <person name="Kulichevskaya I.S."/>
            <person name="Beletsky A.V."/>
            <person name="Rakitin A.L."/>
            <person name="Mardanov A.V."/>
            <person name="Ivanova A.A."/>
            <person name="Saltykova V.X."/>
            <person name="Rijpstra W.I.C."/>
            <person name="Sinninghe Damste J.S."/>
            <person name="Ravin N.V."/>
        </authorList>
    </citation>
    <scope>NUCLEOTIDE SEQUENCE [LARGE SCALE GENOMIC DNA]</scope>
    <source>
        <strain evidence="7">PX69</strain>
    </source>
</reference>
<dbReference type="InterPro" id="IPR016134">
    <property type="entry name" value="Dockerin_dom"/>
</dbReference>
<proteinExistence type="inferred from homology"/>
<dbReference type="InterPro" id="IPR036439">
    <property type="entry name" value="Dockerin_dom_sf"/>
</dbReference>
<dbReference type="PROSITE" id="PS00018">
    <property type="entry name" value="EF_HAND_1"/>
    <property type="match status" value="1"/>
</dbReference>
<evidence type="ECO:0000256" key="3">
    <source>
        <dbReference type="RuleBase" id="RU363019"/>
    </source>
</evidence>
<feature type="domain" description="PPIase cyclophilin-type" evidence="4">
    <location>
        <begin position="37"/>
        <end position="188"/>
    </location>
</feature>
<protein>
    <recommendedName>
        <fullName evidence="3">Peptidyl-prolyl cis-trans isomerase</fullName>
        <shortName evidence="3">PPIase</shortName>
        <ecNumber evidence="3">5.2.1.8</ecNumber>
    </recommendedName>
</protein>
<evidence type="ECO:0000256" key="2">
    <source>
        <dbReference type="ARBA" id="ARBA00023235"/>
    </source>
</evidence>
<dbReference type="Gene3D" id="2.40.100.10">
    <property type="entry name" value="Cyclophilin-like"/>
    <property type="match status" value="1"/>
</dbReference>
<name>A0A5K7XGC5_9BACT</name>
<evidence type="ECO:0000256" key="1">
    <source>
        <dbReference type="ARBA" id="ARBA00023110"/>
    </source>
</evidence>
<gene>
    <name evidence="6" type="ORF">PLANPX_5502</name>
</gene>
<accession>A0A5K7XGC5</accession>
<keyword evidence="2 3" id="KW-0413">Isomerase</keyword>
<dbReference type="PANTHER" id="PTHR43246">
    <property type="entry name" value="PEPTIDYL-PROLYL CIS-TRANS ISOMERASE CYP38, CHLOROPLASTIC"/>
    <property type="match status" value="1"/>
</dbReference>
<dbReference type="Pfam" id="PF00404">
    <property type="entry name" value="Dockerin_1"/>
    <property type="match status" value="1"/>
</dbReference>
<evidence type="ECO:0000313" key="7">
    <source>
        <dbReference type="Proteomes" id="UP000326837"/>
    </source>
</evidence>
<sequence>MQFSRHLPRLLAACVFAFSLLGAWRAEAVVVRFNSVLGNIDVRLYQTATPLSTANFLNYANGGDWVDTFIHRSVPGFVVQGGGFKFPSDAVGVQSVSQDPAVLNEPGISNLRGTIAMAKLGGDPNSATNQWFFNLANNAANLDAQNGGFTAFGRVVGNGMTVVDAIAALPRVNAGSPFDTLPVRNYTTGNIVKANLVTFNTILPLNVPAGDYNFDGKVDAADLAVWKSDIGSTTKAEADGNGDGTVNGADFLVWQRTFGQNFGAPAVAAVAAVPEPAAATIAFLAVVGCRLARRRK</sequence>
<dbReference type="GO" id="GO:0003755">
    <property type="term" value="F:peptidyl-prolyl cis-trans isomerase activity"/>
    <property type="evidence" value="ECO:0007669"/>
    <property type="project" value="UniProtKB-UniRule"/>
</dbReference>
<dbReference type="Proteomes" id="UP000326837">
    <property type="component" value="Chromosome"/>
</dbReference>
<comment type="catalytic activity">
    <reaction evidence="3">
        <text>[protein]-peptidylproline (omega=180) = [protein]-peptidylproline (omega=0)</text>
        <dbReference type="Rhea" id="RHEA:16237"/>
        <dbReference type="Rhea" id="RHEA-COMP:10747"/>
        <dbReference type="Rhea" id="RHEA-COMP:10748"/>
        <dbReference type="ChEBI" id="CHEBI:83833"/>
        <dbReference type="ChEBI" id="CHEBI:83834"/>
        <dbReference type="EC" id="5.2.1.8"/>
    </reaction>
</comment>
<dbReference type="InterPro" id="IPR018247">
    <property type="entry name" value="EF_Hand_1_Ca_BS"/>
</dbReference>
<keyword evidence="1 3" id="KW-0697">Rotamase</keyword>
<dbReference type="AlphaFoldDB" id="A0A5K7XGC5"/>
<dbReference type="CDD" id="cd14256">
    <property type="entry name" value="Dockerin_I"/>
    <property type="match status" value="1"/>
</dbReference>
<dbReference type="Pfam" id="PF00160">
    <property type="entry name" value="Pro_isomerase"/>
    <property type="match status" value="1"/>
</dbReference>
<organism evidence="6 7">
    <name type="scientific">Lacipirellula parvula</name>
    <dbReference type="NCBI Taxonomy" id="2650471"/>
    <lineage>
        <taxon>Bacteria</taxon>
        <taxon>Pseudomonadati</taxon>
        <taxon>Planctomycetota</taxon>
        <taxon>Planctomycetia</taxon>
        <taxon>Pirellulales</taxon>
        <taxon>Lacipirellulaceae</taxon>
        <taxon>Lacipirellula</taxon>
    </lineage>
</organism>
<evidence type="ECO:0000259" key="4">
    <source>
        <dbReference type="PROSITE" id="PS50072"/>
    </source>
</evidence>
<feature type="domain" description="Dockerin" evidence="5">
    <location>
        <begin position="205"/>
        <end position="266"/>
    </location>
</feature>
<dbReference type="EC" id="5.2.1.8" evidence="3"/>
<dbReference type="PROSITE" id="PS50072">
    <property type="entry name" value="CSA_PPIASE_2"/>
    <property type="match status" value="1"/>
</dbReference>
<dbReference type="EMBL" id="AP021861">
    <property type="protein sequence ID" value="BBO35890.1"/>
    <property type="molecule type" value="Genomic_DNA"/>
</dbReference>
<dbReference type="KEGG" id="lpav:PLANPX_5502"/>
<keyword evidence="7" id="KW-1185">Reference proteome</keyword>
<dbReference type="GO" id="GO:0000272">
    <property type="term" value="P:polysaccharide catabolic process"/>
    <property type="evidence" value="ECO:0007669"/>
    <property type="project" value="InterPro"/>
</dbReference>
<dbReference type="RefSeq" id="WP_172992302.1">
    <property type="nucleotide sequence ID" value="NZ_AP021861.1"/>
</dbReference>